<dbReference type="STRING" id="307972.A0A2G8JTQ7"/>
<dbReference type="GO" id="GO:0005829">
    <property type="term" value="C:cytosol"/>
    <property type="evidence" value="ECO:0007669"/>
    <property type="project" value="TreeGrafter"/>
</dbReference>
<dbReference type="GO" id="GO:0005634">
    <property type="term" value="C:nucleus"/>
    <property type="evidence" value="ECO:0007669"/>
    <property type="project" value="TreeGrafter"/>
</dbReference>
<dbReference type="InterPro" id="IPR050164">
    <property type="entry name" value="Peptidase_C19"/>
</dbReference>
<proteinExistence type="inferred from homology"/>
<dbReference type="InterPro" id="IPR018200">
    <property type="entry name" value="USP_CS"/>
</dbReference>
<protein>
    <recommendedName>
        <fullName evidence="1">Ubiquitin carboxyl-terminal hydrolase</fullName>
        <ecNumber evidence="1">3.4.19.12</ecNumber>
    </recommendedName>
</protein>
<dbReference type="PROSITE" id="PS00972">
    <property type="entry name" value="USP_1"/>
    <property type="match status" value="1"/>
</dbReference>
<dbReference type="Gene3D" id="3.90.70.10">
    <property type="entry name" value="Cysteine proteinases"/>
    <property type="match status" value="2"/>
</dbReference>
<evidence type="ECO:0000256" key="1">
    <source>
        <dbReference type="RuleBase" id="RU366025"/>
    </source>
</evidence>
<sequence>MISKLRDGFDVGLDGIVGYSWCRDELGYVGLVNQAMTCYLNSLLQTLYMTPEFRNAIYRWEYQGNDDSNSSKSIPYQLQRLFVQLQTSIKRSVETTELTRSFGWDSSEAWQQHDVQELCRVMFDALEQTWKNTDQADVINKLYQGQLKDYVKCQELLYFCGIMLMDCTWFLVLGSVETKVQEKTSSWTYRWSYDLLALKERMGVWRKQLKHLSLLRLWMAAIKMTFPEILDLNDILEDGEKLHLPSKDERECQSDSGAENEDSDPSNPNSDEPDEGIDEGIDVEHAATESASQLKQKGPYIYKLFSIMVHSGTASGGHYYAYICNFEDNKWYCFNDQQVSRITHEDIKKTFGGSSSGYSGFYFSSYSSSTNAYMLMYRKVDPNRNSGFLTEEKFPAHLKHLVQKIQEEEENEKRAKEIERNTCKIKLFGIHPTTDKLIETKLEVHRDKTLQEATEMAYRLLEFEGAISLSRCRLVKYDEFHENIEQSFEEPLDAPIGIILGGVKAPYMFDLFLETRSANQEFETYRTGGATLRVYKVDIAEEIVLYPMRTRVYFTMTIGDLRTQVAKLLGSPVDTMRIVLEKYYDDPKLLTEPNKTLRAEGFSKSNKIFVECGVDNDDRFTAFSNSKLFKLLDQQANTIGCTLLYLQNQPGNQFLYVYYTCTSKTNL</sequence>
<dbReference type="AlphaFoldDB" id="A0A2G8JTQ7"/>
<keyword evidence="1" id="KW-0645">Protease</keyword>
<dbReference type="SUPFAM" id="SSF54236">
    <property type="entry name" value="Ubiquitin-like"/>
    <property type="match status" value="1"/>
</dbReference>
<evidence type="ECO:0000259" key="3">
    <source>
        <dbReference type="PROSITE" id="PS50235"/>
    </source>
</evidence>
<dbReference type="PANTHER" id="PTHR24006:SF702">
    <property type="entry name" value="UBIQUITIN CARBOXYL-TERMINAL HYDROLASE 47"/>
    <property type="match status" value="1"/>
</dbReference>
<dbReference type="InterPro" id="IPR001394">
    <property type="entry name" value="Peptidase_C19_UCH"/>
</dbReference>
<dbReference type="GO" id="GO:0004843">
    <property type="term" value="F:cysteine-type deubiquitinase activity"/>
    <property type="evidence" value="ECO:0007669"/>
    <property type="project" value="UniProtKB-UniRule"/>
</dbReference>
<dbReference type="PANTHER" id="PTHR24006">
    <property type="entry name" value="UBIQUITIN CARBOXYL-TERMINAL HYDROLASE"/>
    <property type="match status" value="1"/>
</dbReference>
<dbReference type="Pfam" id="PF00443">
    <property type="entry name" value="UCH"/>
    <property type="match status" value="2"/>
</dbReference>
<dbReference type="InterPro" id="IPR038765">
    <property type="entry name" value="Papain-like_cys_pep_sf"/>
</dbReference>
<comment type="similarity">
    <text evidence="1">Belongs to the peptidase C19 family.</text>
</comment>
<evidence type="ECO:0000313" key="4">
    <source>
        <dbReference type="EMBL" id="PIK39089.1"/>
    </source>
</evidence>
<dbReference type="OrthoDB" id="289038at2759"/>
<keyword evidence="1 4" id="KW-0378">Hydrolase</keyword>
<dbReference type="GO" id="GO:0016579">
    <property type="term" value="P:protein deubiquitination"/>
    <property type="evidence" value="ECO:0007669"/>
    <property type="project" value="InterPro"/>
</dbReference>
<organism evidence="4 5">
    <name type="scientific">Stichopus japonicus</name>
    <name type="common">Sea cucumber</name>
    <dbReference type="NCBI Taxonomy" id="307972"/>
    <lineage>
        <taxon>Eukaryota</taxon>
        <taxon>Metazoa</taxon>
        <taxon>Echinodermata</taxon>
        <taxon>Eleutherozoa</taxon>
        <taxon>Echinozoa</taxon>
        <taxon>Holothuroidea</taxon>
        <taxon>Aspidochirotacea</taxon>
        <taxon>Aspidochirotida</taxon>
        <taxon>Stichopodidae</taxon>
        <taxon>Apostichopus</taxon>
    </lineage>
</organism>
<evidence type="ECO:0000313" key="5">
    <source>
        <dbReference type="Proteomes" id="UP000230750"/>
    </source>
</evidence>
<name>A0A2G8JTQ7_STIJA</name>
<dbReference type="GO" id="GO:0006508">
    <property type="term" value="P:proteolysis"/>
    <property type="evidence" value="ECO:0007669"/>
    <property type="project" value="UniProtKB-KW"/>
</dbReference>
<gene>
    <name evidence="4" type="ORF">BSL78_24074</name>
</gene>
<comment type="caution">
    <text evidence="4">The sequence shown here is derived from an EMBL/GenBank/DDBJ whole genome shotgun (WGS) entry which is preliminary data.</text>
</comment>
<keyword evidence="1" id="KW-0833">Ubl conjugation pathway</keyword>
<accession>A0A2G8JTQ7</accession>
<dbReference type="EC" id="3.4.19.12" evidence="1"/>
<evidence type="ECO:0000256" key="2">
    <source>
        <dbReference type="SAM" id="MobiDB-lite"/>
    </source>
</evidence>
<dbReference type="Proteomes" id="UP000230750">
    <property type="component" value="Unassembled WGS sequence"/>
</dbReference>
<keyword evidence="5" id="KW-1185">Reference proteome</keyword>
<dbReference type="InterPro" id="IPR029071">
    <property type="entry name" value="Ubiquitin-like_domsf"/>
</dbReference>
<dbReference type="PROSITE" id="PS50235">
    <property type="entry name" value="USP_3"/>
    <property type="match status" value="1"/>
</dbReference>
<comment type="catalytic activity">
    <reaction evidence="1">
        <text>Thiol-dependent hydrolysis of ester, thioester, amide, peptide and isopeptide bonds formed by the C-terminal Gly of ubiquitin (a 76-residue protein attached to proteins as an intracellular targeting signal).</text>
        <dbReference type="EC" id="3.4.19.12"/>
    </reaction>
</comment>
<dbReference type="PROSITE" id="PS00973">
    <property type="entry name" value="USP_2"/>
    <property type="match status" value="1"/>
</dbReference>
<feature type="region of interest" description="Disordered" evidence="2">
    <location>
        <begin position="246"/>
        <end position="278"/>
    </location>
</feature>
<reference evidence="4 5" key="1">
    <citation type="journal article" date="2017" name="PLoS Biol.">
        <title>The sea cucumber genome provides insights into morphological evolution and visceral regeneration.</title>
        <authorList>
            <person name="Zhang X."/>
            <person name="Sun L."/>
            <person name="Yuan J."/>
            <person name="Sun Y."/>
            <person name="Gao Y."/>
            <person name="Zhang L."/>
            <person name="Li S."/>
            <person name="Dai H."/>
            <person name="Hamel J.F."/>
            <person name="Liu C."/>
            <person name="Yu Y."/>
            <person name="Liu S."/>
            <person name="Lin W."/>
            <person name="Guo K."/>
            <person name="Jin S."/>
            <person name="Xu P."/>
            <person name="Storey K.B."/>
            <person name="Huan P."/>
            <person name="Zhang T."/>
            <person name="Zhou Y."/>
            <person name="Zhang J."/>
            <person name="Lin C."/>
            <person name="Li X."/>
            <person name="Xing L."/>
            <person name="Huo D."/>
            <person name="Sun M."/>
            <person name="Wang L."/>
            <person name="Mercier A."/>
            <person name="Li F."/>
            <person name="Yang H."/>
            <person name="Xiang J."/>
        </authorList>
    </citation>
    <scope>NUCLEOTIDE SEQUENCE [LARGE SCALE GENOMIC DNA]</scope>
    <source>
        <strain evidence="4">Shaxun</strain>
        <tissue evidence="4">Muscle</tissue>
    </source>
</reference>
<dbReference type="SUPFAM" id="SSF54001">
    <property type="entry name" value="Cysteine proteinases"/>
    <property type="match status" value="1"/>
</dbReference>
<dbReference type="InterPro" id="IPR028889">
    <property type="entry name" value="USP"/>
</dbReference>
<dbReference type="EMBL" id="MRZV01001278">
    <property type="protein sequence ID" value="PIK39089.1"/>
    <property type="molecule type" value="Genomic_DNA"/>
</dbReference>
<feature type="domain" description="USP" evidence="3">
    <location>
        <begin position="29"/>
        <end position="380"/>
    </location>
</feature>
<keyword evidence="1" id="KW-0788">Thiol protease</keyword>
<dbReference type="CDD" id="cd17039">
    <property type="entry name" value="Ubl_ubiquitin_like"/>
    <property type="match status" value="1"/>
</dbReference>